<protein>
    <submittedName>
        <fullName evidence="2">Uncharacterized protein</fullName>
    </submittedName>
</protein>
<organism evidence="1 2">
    <name type="scientific">Globodera rostochiensis</name>
    <name type="common">Golden nematode worm</name>
    <name type="synonym">Heterodera rostochiensis</name>
    <dbReference type="NCBI Taxonomy" id="31243"/>
    <lineage>
        <taxon>Eukaryota</taxon>
        <taxon>Metazoa</taxon>
        <taxon>Ecdysozoa</taxon>
        <taxon>Nematoda</taxon>
        <taxon>Chromadorea</taxon>
        <taxon>Rhabditida</taxon>
        <taxon>Tylenchina</taxon>
        <taxon>Tylenchomorpha</taxon>
        <taxon>Tylenchoidea</taxon>
        <taxon>Heteroderidae</taxon>
        <taxon>Heteroderinae</taxon>
        <taxon>Globodera</taxon>
    </lineage>
</organism>
<name>A0A914GW84_GLORO</name>
<sequence>MGRRLETADTARINIIQQCLPISRTSMAQHCRALPMRAKTGNFTGQSPQLSVLNPQYEALARYQTQHGQAQMFGPGLGPWHPIDQDGGGLNRTSMYWPYRTAVGAADVQGAPQGIGMGRPALTNNGNGEAMPSPPADPFGIGPAMEPPSEMNFYNLEKCDFGTDPDWCGDYVKQFVNWFEQYGSLGKTICSSAMDSLRNSDHRCCNALKKLNC</sequence>
<evidence type="ECO:0000313" key="2">
    <source>
        <dbReference type="WBParaSite" id="Gr19_v10_g11765.t1"/>
    </source>
</evidence>
<evidence type="ECO:0000313" key="1">
    <source>
        <dbReference type="Proteomes" id="UP000887572"/>
    </source>
</evidence>
<proteinExistence type="predicted"/>
<dbReference type="AlphaFoldDB" id="A0A914GW84"/>
<keyword evidence="1" id="KW-1185">Reference proteome</keyword>
<dbReference type="WBParaSite" id="Gr19_v10_g11765.t1">
    <property type="protein sequence ID" value="Gr19_v10_g11765.t1"/>
    <property type="gene ID" value="Gr19_v10_g11765"/>
</dbReference>
<reference evidence="2" key="1">
    <citation type="submission" date="2022-11" db="UniProtKB">
        <authorList>
            <consortium name="WormBaseParasite"/>
        </authorList>
    </citation>
    <scope>IDENTIFICATION</scope>
</reference>
<accession>A0A914GW84</accession>
<dbReference type="Proteomes" id="UP000887572">
    <property type="component" value="Unplaced"/>
</dbReference>